<dbReference type="Gene3D" id="3.40.50.1820">
    <property type="entry name" value="alpha/beta hydrolase"/>
    <property type="match status" value="1"/>
</dbReference>
<dbReference type="Proteomes" id="UP001218218">
    <property type="component" value="Unassembled WGS sequence"/>
</dbReference>
<protein>
    <submittedName>
        <fullName evidence="2">TAP-like protein-domain-containing protein</fullName>
    </submittedName>
</protein>
<keyword evidence="3" id="KW-1185">Reference proteome</keyword>
<feature type="domain" description="Peptidase S33 tripeptidyl aminopeptidase-like C-terminal" evidence="1">
    <location>
        <begin position="290"/>
        <end position="382"/>
    </location>
</feature>
<evidence type="ECO:0000313" key="2">
    <source>
        <dbReference type="EMBL" id="KAJ7327418.1"/>
    </source>
</evidence>
<organism evidence="2 3">
    <name type="scientific">Mycena albidolilacea</name>
    <dbReference type="NCBI Taxonomy" id="1033008"/>
    <lineage>
        <taxon>Eukaryota</taxon>
        <taxon>Fungi</taxon>
        <taxon>Dikarya</taxon>
        <taxon>Basidiomycota</taxon>
        <taxon>Agaricomycotina</taxon>
        <taxon>Agaricomycetes</taxon>
        <taxon>Agaricomycetidae</taxon>
        <taxon>Agaricales</taxon>
        <taxon>Marasmiineae</taxon>
        <taxon>Mycenaceae</taxon>
        <taxon>Mycena</taxon>
    </lineage>
</organism>
<accession>A0AAD6ZKV1</accession>
<sequence length="437" mass="47932">MNSVTRLPLDYALTGPLLPLRWYGCTQLYLTTRPRCVGPLYALNLFCNNAKGIGRSTLRVSFFASRAERAIWFDDFQKTSMNSSAYALPLAYARGLVEGQLAGERDDGSLRFINTDHTARDMLRIVQAHGLEKIQYCGFSYGSVLGATFASMFPDNGRLVIDGVVDSENYFAYEWSNNLIDTNKVWMAFVNGCVAAGPNGCPFFASAAAEILASLDKLYASLRARPIPVRTNTSFGIVDYSTLRFTIFRALYEPYALFPPLAEALADLTKDNATALFKMTEKPAFKCTWDPYCVAWPDFPKDHFQGPFVANTSFPLLLVGNTADPVTPLWAYVASNQEFNGSAVLTQDSAGHCSFSGPSICTQKYICQYFLNGTCPEPGTVCAVDVSPFPAAGSGADINVQAQAILGAPAEDRELVEAIWKLAKTFDFRFPAGIWAV</sequence>
<gene>
    <name evidence="2" type="ORF">DFH08DRAFT_967865</name>
</gene>
<reference evidence="2" key="1">
    <citation type="submission" date="2023-03" db="EMBL/GenBank/DDBJ databases">
        <title>Massive genome expansion in bonnet fungi (Mycena s.s.) driven by repeated elements and novel gene families across ecological guilds.</title>
        <authorList>
            <consortium name="Lawrence Berkeley National Laboratory"/>
            <person name="Harder C.B."/>
            <person name="Miyauchi S."/>
            <person name="Viragh M."/>
            <person name="Kuo A."/>
            <person name="Thoen E."/>
            <person name="Andreopoulos B."/>
            <person name="Lu D."/>
            <person name="Skrede I."/>
            <person name="Drula E."/>
            <person name="Henrissat B."/>
            <person name="Morin E."/>
            <person name="Kohler A."/>
            <person name="Barry K."/>
            <person name="LaButti K."/>
            <person name="Morin E."/>
            <person name="Salamov A."/>
            <person name="Lipzen A."/>
            <person name="Mereny Z."/>
            <person name="Hegedus B."/>
            <person name="Baldrian P."/>
            <person name="Stursova M."/>
            <person name="Weitz H."/>
            <person name="Taylor A."/>
            <person name="Grigoriev I.V."/>
            <person name="Nagy L.G."/>
            <person name="Martin F."/>
            <person name="Kauserud H."/>
        </authorList>
    </citation>
    <scope>NUCLEOTIDE SEQUENCE</scope>
    <source>
        <strain evidence="2">CBHHK002</strain>
    </source>
</reference>
<dbReference type="InterPro" id="IPR013595">
    <property type="entry name" value="Pept_S33_TAP-like_C"/>
</dbReference>
<evidence type="ECO:0000259" key="1">
    <source>
        <dbReference type="Pfam" id="PF08386"/>
    </source>
</evidence>
<name>A0AAD6ZKV1_9AGAR</name>
<dbReference type="Pfam" id="PF08386">
    <property type="entry name" value="Abhydrolase_4"/>
    <property type="match status" value="1"/>
</dbReference>
<dbReference type="AlphaFoldDB" id="A0AAD6ZKV1"/>
<evidence type="ECO:0000313" key="3">
    <source>
        <dbReference type="Proteomes" id="UP001218218"/>
    </source>
</evidence>
<proteinExistence type="predicted"/>
<dbReference type="SUPFAM" id="SSF53474">
    <property type="entry name" value="alpha/beta-Hydrolases"/>
    <property type="match status" value="1"/>
</dbReference>
<dbReference type="EMBL" id="JARIHO010000041">
    <property type="protein sequence ID" value="KAJ7327418.1"/>
    <property type="molecule type" value="Genomic_DNA"/>
</dbReference>
<comment type="caution">
    <text evidence="2">The sequence shown here is derived from an EMBL/GenBank/DDBJ whole genome shotgun (WGS) entry which is preliminary data.</text>
</comment>
<dbReference type="InterPro" id="IPR029058">
    <property type="entry name" value="AB_hydrolase_fold"/>
</dbReference>